<dbReference type="Proteomes" id="UP001595528">
    <property type="component" value="Unassembled WGS sequence"/>
</dbReference>
<accession>A0ABV7L448</accession>
<proteinExistence type="predicted"/>
<feature type="compositionally biased region" description="Basic residues" evidence="1">
    <location>
        <begin position="19"/>
        <end position="29"/>
    </location>
</feature>
<feature type="region of interest" description="Disordered" evidence="1">
    <location>
        <begin position="19"/>
        <end position="41"/>
    </location>
</feature>
<comment type="caution">
    <text evidence="2">The sequence shown here is derived from an EMBL/GenBank/DDBJ whole genome shotgun (WGS) entry which is preliminary data.</text>
</comment>
<evidence type="ECO:0000256" key="1">
    <source>
        <dbReference type="SAM" id="MobiDB-lite"/>
    </source>
</evidence>
<name>A0ABV7L448_9PROT</name>
<dbReference type="EMBL" id="JBHRTR010000031">
    <property type="protein sequence ID" value="MFC3229319.1"/>
    <property type="molecule type" value="Genomic_DNA"/>
</dbReference>
<dbReference type="RefSeq" id="WP_379903693.1">
    <property type="nucleotide sequence ID" value="NZ_JBHRTR010000031.1"/>
</dbReference>
<organism evidence="2 3">
    <name type="scientific">Marinibaculum pumilum</name>
    <dbReference type="NCBI Taxonomy" id="1766165"/>
    <lineage>
        <taxon>Bacteria</taxon>
        <taxon>Pseudomonadati</taxon>
        <taxon>Pseudomonadota</taxon>
        <taxon>Alphaproteobacteria</taxon>
        <taxon>Rhodospirillales</taxon>
        <taxon>Rhodospirillaceae</taxon>
        <taxon>Marinibaculum</taxon>
    </lineage>
</organism>
<gene>
    <name evidence="2" type="ORF">ACFOGJ_18880</name>
</gene>
<reference evidence="3" key="1">
    <citation type="journal article" date="2019" name="Int. J. Syst. Evol. Microbiol.">
        <title>The Global Catalogue of Microorganisms (GCM) 10K type strain sequencing project: providing services to taxonomists for standard genome sequencing and annotation.</title>
        <authorList>
            <consortium name="The Broad Institute Genomics Platform"/>
            <consortium name="The Broad Institute Genome Sequencing Center for Infectious Disease"/>
            <person name="Wu L."/>
            <person name="Ma J."/>
        </authorList>
    </citation>
    <scope>NUCLEOTIDE SEQUENCE [LARGE SCALE GENOMIC DNA]</scope>
    <source>
        <strain evidence="3">KCTC 42964</strain>
    </source>
</reference>
<keyword evidence="3" id="KW-1185">Reference proteome</keyword>
<protein>
    <submittedName>
        <fullName evidence="2">Uncharacterized protein</fullName>
    </submittedName>
</protein>
<evidence type="ECO:0000313" key="2">
    <source>
        <dbReference type="EMBL" id="MFC3229319.1"/>
    </source>
</evidence>
<evidence type="ECO:0000313" key="3">
    <source>
        <dbReference type="Proteomes" id="UP001595528"/>
    </source>
</evidence>
<sequence length="99" mass="11341">MKRQVAQRCAGHRKLRACQQVRTRRRSGTRRGDRSAVGGAGAQTWVDLRQHDVKIVPHSASSQWIIEGKIEDGQIRFRHGKQYLLRRPVCNVRVTGTVR</sequence>